<dbReference type="GO" id="GO:0051539">
    <property type="term" value="F:4 iron, 4 sulfur cluster binding"/>
    <property type="evidence" value="ECO:0007669"/>
    <property type="project" value="UniProtKB-UniRule"/>
</dbReference>
<dbReference type="Pfam" id="PF04055">
    <property type="entry name" value="Radical_SAM"/>
    <property type="match status" value="1"/>
</dbReference>
<protein>
    <recommendedName>
        <fullName evidence="2 3">Heme chaperone HemW</fullName>
    </recommendedName>
</protein>
<name>A0A0U9HMJ6_9FIRM</name>
<dbReference type="PROSITE" id="PS51918">
    <property type="entry name" value="RADICAL_SAM"/>
    <property type="match status" value="1"/>
</dbReference>
<dbReference type="Gene3D" id="3.80.30.20">
    <property type="entry name" value="tm_1862 like domain"/>
    <property type="match status" value="1"/>
</dbReference>
<dbReference type="NCBIfam" id="TIGR00539">
    <property type="entry name" value="hemN_rel"/>
    <property type="match status" value="1"/>
</dbReference>
<keyword evidence="3" id="KW-0004">4Fe-4S</keyword>
<evidence type="ECO:0000313" key="5">
    <source>
        <dbReference type="EMBL" id="GAQ25555.1"/>
    </source>
</evidence>
<evidence type="ECO:0000256" key="1">
    <source>
        <dbReference type="ARBA" id="ARBA00006100"/>
    </source>
</evidence>
<comment type="function">
    <text evidence="3">Probably acts as a heme chaperone, transferring heme to an unknown acceptor. Binds one molecule of heme per monomer, possibly covalently. Binds 1 [4Fe-4S] cluster. The cluster is coordinated with 3 cysteines and an exchangeable S-adenosyl-L-methionine.</text>
</comment>
<dbReference type="InterPro" id="IPR023404">
    <property type="entry name" value="rSAM_horseshoe"/>
</dbReference>
<dbReference type="EMBL" id="DF977002">
    <property type="protein sequence ID" value="GAQ25555.1"/>
    <property type="molecule type" value="Genomic_DNA"/>
</dbReference>
<dbReference type="GO" id="GO:0005737">
    <property type="term" value="C:cytoplasm"/>
    <property type="evidence" value="ECO:0007669"/>
    <property type="project" value="UniProtKB-SubCell"/>
</dbReference>
<proteinExistence type="inferred from homology"/>
<dbReference type="PANTHER" id="PTHR13932">
    <property type="entry name" value="COPROPORPHYRINIGEN III OXIDASE"/>
    <property type="match status" value="1"/>
</dbReference>
<dbReference type="RefSeq" id="WP_059032967.1">
    <property type="nucleotide sequence ID" value="NZ_DF977002.1"/>
</dbReference>
<dbReference type="SFLD" id="SFLDF00562">
    <property type="entry name" value="HemN-like__clustered_with_heat"/>
    <property type="match status" value="1"/>
</dbReference>
<comment type="similarity">
    <text evidence="1">Belongs to the anaerobic coproporphyrinogen-III oxidase family. HemW subfamily.</text>
</comment>
<dbReference type="InterPro" id="IPR007197">
    <property type="entry name" value="rSAM"/>
</dbReference>
<keyword evidence="3" id="KW-0408">Iron</keyword>
<keyword evidence="3" id="KW-0411">Iron-sulfur</keyword>
<dbReference type="Pfam" id="PF06969">
    <property type="entry name" value="HemN_C"/>
    <property type="match status" value="1"/>
</dbReference>
<dbReference type="PANTHER" id="PTHR13932:SF5">
    <property type="entry name" value="RADICAL S-ADENOSYL METHIONINE DOMAIN-CONTAINING PROTEIN 1, MITOCHONDRIAL"/>
    <property type="match status" value="1"/>
</dbReference>
<keyword evidence="3" id="KW-0479">Metal-binding</keyword>
<dbReference type="GO" id="GO:0046872">
    <property type="term" value="F:metal ion binding"/>
    <property type="evidence" value="ECO:0007669"/>
    <property type="project" value="UniProtKB-UniRule"/>
</dbReference>
<evidence type="ECO:0000259" key="4">
    <source>
        <dbReference type="PROSITE" id="PS51918"/>
    </source>
</evidence>
<evidence type="ECO:0000313" key="6">
    <source>
        <dbReference type="Proteomes" id="UP000062160"/>
    </source>
</evidence>
<accession>A0A0U9HMJ6</accession>
<dbReference type="SFLD" id="SFLDF00288">
    <property type="entry name" value="HemN-like__clustered_with_nucl"/>
    <property type="match status" value="1"/>
</dbReference>
<evidence type="ECO:0000256" key="2">
    <source>
        <dbReference type="ARBA" id="ARBA00017228"/>
    </source>
</evidence>
<evidence type="ECO:0000256" key="3">
    <source>
        <dbReference type="RuleBase" id="RU364116"/>
    </source>
</evidence>
<keyword evidence="3" id="KW-0949">S-adenosyl-L-methionine</keyword>
<dbReference type="OrthoDB" id="9808022at2"/>
<dbReference type="InterPro" id="IPR004559">
    <property type="entry name" value="HemW-like"/>
</dbReference>
<comment type="subcellular location">
    <subcellularLocation>
        <location evidence="3">Cytoplasm</location>
    </subcellularLocation>
</comment>
<dbReference type="InterPro" id="IPR010723">
    <property type="entry name" value="HemN_C"/>
</dbReference>
<dbReference type="STRING" id="224999.GCA_001485475_01585"/>
<dbReference type="SFLD" id="SFLDG01065">
    <property type="entry name" value="anaerobic_coproporphyrinogen-I"/>
    <property type="match status" value="1"/>
</dbReference>
<keyword evidence="3" id="KW-0143">Chaperone</keyword>
<dbReference type="SMART" id="SM00729">
    <property type="entry name" value="Elp3"/>
    <property type="match status" value="1"/>
</dbReference>
<dbReference type="SUPFAM" id="SSF102114">
    <property type="entry name" value="Radical SAM enzymes"/>
    <property type="match status" value="1"/>
</dbReference>
<dbReference type="GO" id="GO:0006779">
    <property type="term" value="P:porphyrin-containing compound biosynthetic process"/>
    <property type="evidence" value="ECO:0007669"/>
    <property type="project" value="InterPro"/>
</dbReference>
<keyword evidence="6" id="KW-1185">Reference proteome</keyword>
<keyword evidence="3" id="KW-0349">Heme</keyword>
<dbReference type="SFLD" id="SFLDS00029">
    <property type="entry name" value="Radical_SAM"/>
    <property type="match status" value="1"/>
</dbReference>
<dbReference type="InterPro" id="IPR058240">
    <property type="entry name" value="rSAM_sf"/>
</dbReference>
<feature type="domain" description="Radical SAM core" evidence="4">
    <location>
        <begin position="1"/>
        <end position="231"/>
    </location>
</feature>
<dbReference type="InterPro" id="IPR006638">
    <property type="entry name" value="Elp3/MiaA/NifB-like_rSAM"/>
</dbReference>
<dbReference type="SFLD" id="SFLDG01082">
    <property type="entry name" value="B12-binding_domain_containing"/>
    <property type="match status" value="1"/>
</dbReference>
<reference evidence="5" key="1">
    <citation type="journal article" date="2016" name="Genome Announc.">
        <title>Draft Genome Sequence of the Syntrophic Lactate-Degrading Bacterium Tepidanaerobacter syntrophicus JLT.</title>
        <authorList>
            <person name="Matsuura N."/>
            <person name="Ohashi A."/>
            <person name="Tourlousse D.M."/>
            <person name="Sekiguchi Y."/>
        </authorList>
    </citation>
    <scope>NUCLEOTIDE SEQUENCE [LARGE SCALE GENOMIC DNA]</scope>
    <source>
        <strain evidence="5">JL</strain>
    </source>
</reference>
<keyword evidence="3" id="KW-0963">Cytoplasm</keyword>
<gene>
    <name evidence="5" type="ORF">TSYNT_883</name>
</gene>
<organism evidence="5">
    <name type="scientific">Tepidanaerobacter syntrophicus</name>
    <dbReference type="NCBI Taxonomy" id="224999"/>
    <lineage>
        <taxon>Bacteria</taxon>
        <taxon>Bacillati</taxon>
        <taxon>Bacillota</taxon>
        <taxon>Clostridia</taxon>
        <taxon>Thermosediminibacterales</taxon>
        <taxon>Tepidanaerobacteraceae</taxon>
        <taxon>Tepidanaerobacter</taxon>
    </lineage>
</organism>
<sequence length="375" mass="43417">MKPIGLYIHIPFCVKKCNYCDFNSFTKPELISSYISALKKEIETLKDKDYIAQTIFVGGGTPTILSPEELEDVFHTVYKNIPVSDNAEITIEANPGTLTEEKLLALKYAKVNRLSIGLQASQDRLLKIIGRIHTFKDFKINFEAARRIGFDNINVDLIFGLPTQSVNDFKETLQQVLELNPEHISCYSLSIEEGTIFYRLLQEEKLKLPSEDEERQMYYEAIKILNQSGYEHYEISNFAVPKRQSEHNKIYWSYKEYLGLGAGAHSFIENQRFYNYPLIEDYIYSMKNLSSAVAEREDISIREQEAEFCFLGLRLLEGIDKKVFKQRFGTEFMQVYKNAVENMKKEALIEEKGDKVRLTKKGLDFANIVFAEFLP</sequence>
<dbReference type="Proteomes" id="UP000062160">
    <property type="component" value="Unassembled WGS sequence"/>
</dbReference>
<dbReference type="CDD" id="cd01335">
    <property type="entry name" value="Radical_SAM"/>
    <property type="match status" value="1"/>
</dbReference>
<dbReference type="GO" id="GO:0004109">
    <property type="term" value="F:coproporphyrinogen oxidase activity"/>
    <property type="evidence" value="ECO:0007669"/>
    <property type="project" value="InterPro"/>
</dbReference>
<dbReference type="AlphaFoldDB" id="A0A0U9HMJ6"/>
<dbReference type="InterPro" id="IPR034505">
    <property type="entry name" value="Coproporphyrinogen-III_oxidase"/>
</dbReference>